<organism evidence="1">
    <name type="scientific">Anguilla anguilla</name>
    <name type="common">European freshwater eel</name>
    <name type="synonym">Muraena anguilla</name>
    <dbReference type="NCBI Taxonomy" id="7936"/>
    <lineage>
        <taxon>Eukaryota</taxon>
        <taxon>Metazoa</taxon>
        <taxon>Chordata</taxon>
        <taxon>Craniata</taxon>
        <taxon>Vertebrata</taxon>
        <taxon>Euteleostomi</taxon>
        <taxon>Actinopterygii</taxon>
        <taxon>Neopterygii</taxon>
        <taxon>Teleostei</taxon>
        <taxon>Anguilliformes</taxon>
        <taxon>Anguillidae</taxon>
        <taxon>Anguilla</taxon>
    </lineage>
</organism>
<reference evidence="1" key="2">
    <citation type="journal article" date="2015" name="Fish Shellfish Immunol.">
        <title>Early steps in the European eel (Anguilla anguilla)-Vibrio vulnificus interaction in the gills: Role of the RtxA13 toxin.</title>
        <authorList>
            <person name="Callol A."/>
            <person name="Pajuelo D."/>
            <person name="Ebbesson L."/>
            <person name="Teles M."/>
            <person name="MacKenzie S."/>
            <person name="Amaro C."/>
        </authorList>
    </citation>
    <scope>NUCLEOTIDE SEQUENCE</scope>
</reference>
<protein>
    <submittedName>
        <fullName evidence="1">Uncharacterized protein</fullName>
    </submittedName>
</protein>
<dbReference type="EMBL" id="GBXM01025931">
    <property type="protein sequence ID" value="JAH82646.1"/>
    <property type="molecule type" value="Transcribed_RNA"/>
</dbReference>
<evidence type="ECO:0000313" key="1">
    <source>
        <dbReference type="EMBL" id="JAH82646.1"/>
    </source>
</evidence>
<sequence>MTHQGCGNLWQAIVSKDNASERVYDVGCLCSPLPSNDFKASLGVTLLRPENPPTRSVFVLVAVSRVVFFLL</sequence>
<name>A0A0E9VX50_ANGAN</name>
<dbReference type="AlphaFoldDB" id="A0A0E9VX50"/>
<accession>A0A0E9VX50</accession>
<proteinExistence type="predicted"/>
<reference evidence="1" key="1">
    <citation type="submission" date="2014-11" db="EMBL/GenBank/DDBJ databases">
        <authorList>
            <person name="Amaro Gonzalez C."/>
        </authorList>
    </citation>
    <scope>NUCLEOTIDE SEQUENCE</scope>
</reference>